<feature type="region of interest" description="Disordered" evidence="1">
    <location>
        <begin position="1"/>
        <end position="46"/>
    </location>
</feature>
<name>A0A067JHN3_JATCU</name>
<keyword evidence="3" id="KW-1185">Reference proteome</keyword>
<gene>
    <name evidence="2" type="ORF">JCGZ_23205</name>
</gene>
<reference evidence="2 3" key="1">
    <citation type="journal article" date="2014" name="PLoS ONE">
        <title>Global Analysis of Gene Expression Profiles in Physic Nut (Jatropha curcas L.) Seedlings Exposed to Salt Stress.</title>
        <authorList>
            <person name="Zhang L."/>
            <person name="Zhang C."/>
            <person name="Wu P."/>
            <person name="Chen Y."/>
            <person name="Li M."/>
            <person name="Jiang H."/>
            <person name="Wu G."/>
        </authorList>
    </citation>
    <scope>NUCLEOTIDE SEQUENCE [LARGE SCALE GENOMIC DNA]</scope>
    <source>
        <strain evidence="3">cv. GZQX0401</strain>
        <tissue evidence="2">Young leaves</tissue>
    </source>
</reference>
<evidence type="ECO:0000256" key="1">
    <source>
        <dbReference type="SAM" id="MobiDB-lite"/>
    </source>
</evidence>
<accession>A0A067JHN3</accession>
<sequence length="140" mass="15825">MNGAAPNQMNGAAPNQMNGAAANQRNGAASNRRNGGAANQKRGAVIERNGANNRPIPVYYKPIEEVETYELCTLDRHAFENFRELDAEIDEIIEFVFDDEPIPVDVKFVGLSEEQLNPNQIQWESFIYRLNYIRLVIVEQ</sequence>
<proteinExistence type="predicted"/>
<evidence type="ECO:0000313" key="3">
    <source>
        <dbReference type="Proteomes" id="UP000027138"/>
    </source>
</evidence>
<organism evidence="2 3">
    <name type="scientific">Jatropha curcas</name>
    <name type="common">Barbados nut</name>
    <dbReference type="NCBI Taxonomy" id="180498"/>
    <lineage>
        <taxon>Eukaryota</taxon>
        <taxon>Viridiplantae</taxon>
        <taxon>Streptophyta</taxon>
        <taxon>Embryophyta</taxon>
        <taxon>Tracheophyta</taxon>
        <taxon>Spermatophyta</taxon>
        <taxon>Magnoliopsida</taxon>
        <taxon>eudicotyledons</taxon>
        <taxon>Gunneridae</taxon>
        <taxon>Pentapetalae</taxon>
        <taxon>rosids</taxon>
        <taxon>fabids</taxon>
        <taxon>Malpighiales</taxon>
        <taxon>Euphorbiaceae</taxon>
        <taxon>Crotonoideae</taxon>
        <taxon>Jatropheae</taxon>
        <taxon>Jatropha</taxon>
    </lineage>
</organism>
<protein>
    <submittedName>
        <fullName evidence="2">Uncharacterized protein</fullName>
    </submittedName>
</protein>
<dbReference type="EMBL" id="KK915213">
    <property type="protein sequence ID" value="KDP23372.1"/>
    <property type="molecule type" value="Genomic_DNA"/>
</dbReference>
<feature type="compositionally biased region" description="Polar residues" evidence="1">
    <location>
        <begin position="1"/>
        <end position="10"/>
    </location>
</feature>
<feature type="compositionally biased region" description="Low complexity" evidence="1">
    <location>
        <begin position="15"/>
        <end position="40"/>
    </location>
</feature>
<dbReference type="Proteomes" id="UP000027138">
    <property type="component" value="Unassembled WGS sequence"/>
</dbReference>
<dbReference type="AlphaFoldDB" id="A0A067JHN3"/>
<evidence type="ECO:0000313" key="2">
    <source>
        <dbReference type="EMBL" id="KDP23372.1"/>
    </source>
</evidence>